<accession>A0AAV4PLU6</accession>
<organism evidence="1 2">
    <name type="scientific">Caerostris extrusa</name>
    <name type="common">Bark spider</name>
    <name type="synonym">Caerostris bankana</name>
    <dbReference type="NCBI Taxonomy" id="172846"/>
    <lineage>
        <taxon>Eukaryota</taxon>
        <taxon>Metazoa</taxon>
        <taxon>Ecdysozoa</taxon>
        <taxon>Arthropoda</taxon>
        <taxon>Chelicerata</taxon>
        <taxon>Arachnida</taxon>
        <taxon>Araneae</taxon>
        <taxon>Araneomorphae</taxon>
        <taxon>Entelegynae</taxon>
        <taxon>Araneoidea</taxon>
        <taxon>Araneidae</taxon>
        <taxon>Caerostris</taxon>
    </lineage>
</organism>
<gene>
    <name evidence="1" type="ORF">CEXT_115341</name>
</gene>
<sequence>MLGFMPHNGKIKAALFLLSINGYENSWAQAILEAMNGRDSFEDPQRERGSKLNFSFRSDLDSRILMLIKRYFLSHAPSL</sequence>
<keyword evidence="2" id="KW-1185">Reference proteome</keyword>
<name>A0AAV4PLU6_CAEEX</name>
<reference evidence="1 2" key="1">
    <citation type="submission" date="2021-06" db="EMBL/GenBank/DDBJ databases">
        <title>Caerostris extrusa draft genome.</title>
        <authorList>
            <person name="Kono N."/>
            <person name="Arakawa K."/>
        </authorList>
    </citation>
    <scope>NUCLEOTIDE SEQUENCE [LARGE SCALE GENOMIC DNA]</scope>
</reference>
<proteinExistence type="predicted"/>
<evidence type="ECO:0000313" key="1">
    <source>
        <dbReference type="EMBL" id="GIX96935.1"/>
    </source>
</evidence>
<dbReference type="AlphaFoldDB" id="A0AAV4PLU6"/>
<evidence type="ECO:0000313" key="2">
    <source>
        <dbReference type="Proteomes" id="UP001054945"/>
    </source>
</evidence>
<dbReference type="Proteomes" id="UP001054945">
    <property type="component" value="Unassembled WGS sequence"/>
</dbReference>
<dbReference type="EMBL" id="BPLR01004714">
    <property type="protein sequence ID" value="GIX96935.1"/>
    <property type="molecule type" value="Genomic_DNA"/>
</dbReference>
<comment type="caution">
    <text evidence="1">The sequence shown here is derived from an EMBL/GenBank/DDBJ whole genome shotgun (WGS) entry which is preliminary data.</text>
</comment>
<protein>
    <submittedName>
        <fullName evidence="1">Uncharacterized protein</fullName>
    </submittedName>
</protein>